<geneLocation type="chloroplast" evidence="1"/>
<accession>A0AA51NFA2</accession>
<organism evidence="1">
    <name type="scientific">Laurencia verruciformis</name>
    <dbReference type="NCBI Taxonomy" id="3073068"/>
    <lineage>
        <taxon>Eukaryota</taxon>
        <taxon>Rhodophyta</taxon>
        <taxon>Florideophyceae</taxon>
        <taxon>Rhodymeniophycidae</taxon>
        <taxon>Ceramiales</taxon>
        <taxon>Rhodomelaceae</taxon>
        <taxon>Laurencieae</taxon>
        <taxon>Laurencia</taxon>
    </lineage>
</organism>
<dbReference type="AlphaFoldDB" id="A0AA51NFA2"/>
<name>A0AA51NFA2_9FLOR</name>
<keyword evidence="1" id="KW-0150">Chloroplast</keyword>
<sequence>MIYQVKKRLYYIDSILSNFSIISLYIICKYMKTELIVILYH</sequence>
<keyword evidence="1" id="KW-0934">Plastid</keyword>
<proteinExistence type="predicted"/>
<reference evidence="1" key="1">
    <citation type="journal article" date="2023" name="J. Phycol.">
        <title>Gene-rich plastid genomes of two parasitic red algal species, Laurencia australis and L. verruciformis (Rhodomelaceae, Ceramiales), and a taxonomic revision of Janczewskia.</title>
        <authorList>
            <person name="Preuss M."/>
            <person name="Diaz-Tapia P."/>
            <person name="Verbruggen H."/>
            <person name="Zuccarello G.C."/>
        </authorList>
    </citation>
    <scope>NUCLEOTIDE SEQUENCE</scope>
    <source>
        <strain evidence="1">PD4142</strain>
    </source>
</reference>
<dbReference type="EMBL" id="OQ908870">
    <property type="protein sequence ID" value="WMP12221.1"/>
    <property type="molecule type" value="Genomic_DNA"/>
</dbReference>
<protein>
    <submittedName>
        <fullName evidence="1">Asparagine synthase (Glutamine-hydrolysing)</fullName>
    </submittedName>
</protein>
<evidence type="ECO:0000313" key="1">
    <source>
        <dbReference type="EMBL" id="WMP12221.1"/>
    </source>
</evidence>
<gene>
    <name evidence="1" type="primary">asnB</name>
</gene>